<dbReference type="Proteomes" id="UP000663760">
    <property type="component" value="Chromosome 2"/>
</dbReference>
<reference evidence="2" key="1">
    <citation type="submission" date="2020-02" db="EMBL/GenBank/DDBJ databases">
        <authorList>
            <person name="Scholz U."/>
            <person name="Mascher M."/>
            <person name="Fiebig A."/>
        </authorList>
    </citation>
    <scope>NUCLEOTIDE SEQUENCE</scope>
</reference>
<name>A0A7I8K5B6_SPIIN</name>
<evidence type="ECO:0000313" key="2">
    <source>
        <dbReference type="EMBL" id="CAA7391788.1"/>
    </source>
</evidence>
<gene>
    <name evidence="2" type="ORF">SI8410_02003024</name>
</gene>
<feature type="compositionally biased region" description="Low complexity" evidence="1">
    <location>
        <begin position="67"/>
        <end position="84"/>
    </location>
</feature>
<dbReference type="OrthoDB" id="1938864at2759"/>
<keyword evidence="3" id="KW-1185">Reference proteome</keyword>
<protein>
    <submittedName>
        <fullName evidence="2">Uncharacterized protein</fullName>
    </submittedName>
</protein>
<proteinExistence type="predicted"/>
<sequence>MEEASGGAVPGRRERQQISVPFCWEDVPGRPKREWRVNSPPALLPPARRNYNPFVDDGEEDDFLGLNAEAPSSSSAESSETIEIASEENSGDWAAWQWDSGEEEDVGGGGGGAEDVSILEFLFPLSSPEVSFLHEMCFNEGLNPGNAASKRPPTLGELILLNRRLSCCGRRNPATKNPVLVAFLANTNHGPVGNMFYLPQRRRRGFIRKKVQLCGLFGTGVNRRITQDVRYG</sequence>
<feature type="region of interest" description="Disordered" evidence="1">
    <location>
        <begin position="30"/>
        <end position="88"/>
    </location>
</feature>
<dbReference type="PANTHER" id="PTHR37767">
    <property type="entry name" value="HYDROXYPROLINE-RICH GLYCOPROTEIN FAMILY PROTEIN"/>
    <property type="match status" value="1"/>
</dbReference>
<dbReference type="EMBL" id="LR746265">
    <property type="protein sequence ID" value="CAA7391788.1"/>
    <property type="molecule type" value="Genomic_DNA"/>
</dbReference>
<dbReference type="AlphaFoldDB" id="A0A7I8K5B6"/>
<accession>A0A7I8K5B6</accession>
<evidence type="ECO:0000256" key="1">
    <source>
        <dbReference type="SAM" id="MobiDB-lite"/>
    </source>
</evidence>
<dbReference type="PANTHER" id="PTHR37767:SF1">
    <property type="entry name" value="HYDROXYPROLINE-RICH GLYCOPROTEIN FAMILY PROTEIN"/>
    <property type="match status" value="1"/>
</dbReference>
<organism evidence="2 3">
    <name type="scientific">Spirodela intermedia</name>
    <name type="common">Intermediate duckweed</name>
    <dbReference type="NCBI Taxonomy" id="51605"/>
    <lineage>
        <taxon>Eukaryota</taxon>
        <taxon>Viridiplantae</taxon>
        <taxon>Streptophyta</taxon>
        <taxon>Embryophyta</taxon>
        <taxon>Tracheophyta</taxon>
        <taxon>Spermatophyta</taxon>
        <taxon>Magnoliopsida</taxon>
        <taxon>Liliopsida</taxon>
        <taxon>Araceae</taxon>
        <taxon>Lemnoideae</taxon>
        <taxon>Spirodela</taxon>
    </lineage>
</organism>
<evidence type="ECO:0000313" key="3">
    <source>
        <dbReference type="Proteomes" id="UP000663760"/>
    </source>
</evidence>